<keyword evidence="6" id="KW-0539">Nucleus</keyword>
<evidence type="ECO:0000256" key="6">
    <source>
        <dbReference type="ARBA" id="ARBA00023242"/>
    </source>
</evidence>
<gene>
    <name evidence="10" type="ORF">Ocin01_03828</name>
</gene>
<feature type="region of interest" description="Disordered" evidence="8">
    <location>
        <begin position="199"/>
        <end position="230"/>
    </location>
</feature>
<dbReference type="Gene3D" id="3.30.160.60">
    <property type="entry name" value="Classic Zinc Finger"/>
    <property type="match status" value="1"/>
</dbReference>
<dbReference type="Proteomes" id="UP000094527">
    <property type="component" value="Unassembled WGS sequence"/>
</dbReference>
<keyword evidence="5" id="KW-0862">Zinc</keyword>
<dbReference type="GO" id="GO:0008270">
    <property type="term" value="F:zinc ion binding"/>
    <property type="evidence" value="ECO:0007669"/>
    <property type="project" value="UniProtKB-KW"/>
</dbReference>
<feature type="region of interest" description="Disordered" evidence="8">
    <location>
        <begin position="292"/>
        <end position="328"/>
    </location>
</feature>
<evidence type="ECO:0000259" key="9">
    <source>
        <dbReference type="PROSITE" id="PS50157"/>
    </source>
</evidence>
<comment type="subcellular location">
    <subcellularLocation>
        <location evidence="1">Nucleus</location>
    </subcellularLocation>
</comment>
<feature type="compositionally biased region" description="Basic and acidic residues" evidence="8">
    <location>
        <begin position="207"/>
        <end position="229"/>
    </location>
</feature>
<feature type="region of interest" description="Disordered" evidence="8">
    <location>
        <begin position="60"/>
        <end position="80"/>
    </location>
</feature>
<evidence type="ECO:0000256" key="5">
    <source>
        <dbReference type="ARBA" id="ARBA00022833"/>
    </source>
</evidence>
<dbReference type="SMART" id="SM00355">
    <property type="entry name" value="ZnF_C2H2"/>
    <property type="match status" value="5"/>
</dbReference>
<dbReference type="PROSITE" id="PS00028">
    <property type="entry name" value="ZINC_FINGER_C2H2_1"/>
    <property type="match status" value="1"/>
</dbReference>
<organism evidence="10 11">
    <name type="scientific">Orchesella cincta</name>
    <name type="common">Springtail</name>
    <name type="synonym">Podura cincta</name>
    <dbReference type="NCBI Taxonomy" id="48709"/>
    <lineage>
        <taxon>Eukaryota</taxon>
        <taxon>Metazoa</taxon>
        <taxon>Ecdysozoa</taxon>
        <taxon>Arthropoda</taxon>
        <taxon>Hexapoda</taxon>
        <taxon>Collembola</taxon>
        <taxon>Entomobryomorpha</taxon>
        <taxon>Entomobryoidea</taxon>
        <taxon>Orchesellidae</taxon>
        <taxon>Orchesellinae</taxon>
        <taxon>Orchesella</taxon>
    </lineage>
</organism>
<protein>
    <recommendedName>
        <fullName evidence="9">C2H2-type domain-containing protein</fullName>
    </recommendedName>
</protein>
<evidence type="ECO:0000256" key="2">
    <source>
        <dbReference type="ARBA" id="ARBA00022723"/>
    </source>
</evidence>
<feature type="compositionally biased region" description="Low complexity" evidence="8">
    <location>
        <begin position="292"/>
        <end position="317"/>
    </location>
</feature>
<evidence type="ECO:0000313" key="10">
    <source>
        <dbReference type="EMBL" id="ODN02835.1"/>
    </source>
</evidence>
<accession>A0A1D2NCN3</accession>
<dbReference type="InterPro" id="IPR013087">
    <property type="entry name" value="Znf_C2H2_type"/>
</dbReference>
<dbReference type="InterPro" id="IPR050888">
    <property type="entry name" value="ZnF_C2H2-type_TF"/>
</dbReference>
<feature type="compositionally biased region" description="Polar residues" evidence="8">
    <location>
        <begin position="417"/>
        <end position="435"/>
    </location>
</feature>
<reference evidence="10 11" key="1">
    <citation type="journal article" date="2016" name="Genome Biol. Evol.">
        <title>Gene Family Evolution Reflects Adaptation to Soil Environmental Stressors in the Genome of the Collembolan Orchesella cincta.</title>
        <authorList>
            <person name="Faddeeva-Vakhrusheva A."/>
            <person name="Derks M.F."/>
            <person name="Anvar S.Y."/>
            <person name="Agamennone V."/>
            <person name="Suring W."/>
            <person name="Smit S."/>
            <person name="van Straalen N.M."/>
            <person name="Roelofs D."/>
        </authorList>
    </citation>
    <scope>NUCLEOTIDE SEQUENCE [LARGE SCALE GENOMIC DNA]</scope>
    <source>
        <tissue evidence="10">Mixed pool</tissue>
    </source>
</reference>
<sequence>MICDTRYFTLIKLCVSNFGGELKVEGVWLCGQILRKKKISLTYLQFANIRIGKKNTNMASAVAPKRGSSTKKQNAPASSSLEQHLKEKFFILEGDDDDADSSKSTTEGTDPDEVENLFQPFSFDFEDVWDRVSAELKEFGADDYAQVRSEILSAHRGTTSIGPLTFRMNEEELLDGLFDDDLFPIPPLDDLKDLIGSTISSQAQSRRNGDEAADTKQVNRDVPARKSNESDTQYVFVEEISTNQTKVLCLKKGEEVPEGFELTSIRSDVDSLPPELASFPKDALEEAILGAAGTTSKSAPSSPAKISPTSRSSSRASMGDKRSSPTSGLMSLADYMRAEKQKEKPQLVYKQRSSNAHQKVVSILNKTMGDSTNNEAARVEDADSPSGVDIVPITTDAAEQNSNVALISYPAAKSKQVANNRNNTGSVSTVKSSTPVAAASNLPPPDPIGIEEVSSTSSPVVTKKVAAFLGCKKCGDTFPISSDNLFRKHVLIRHDEEIAENDTTVFESSKLSPKDLRRCKKCNFMVINKFEEHQMKCLPFVSVEAAFEPVDKNSTDSLSRLECGLCPNRYTARYELKEHVDKNHAQLSKKIILDPEYRCASCLKRFDESVALMRHCAICTDRQPRPETILELAKSAADCDICSKKHPTIEETLCCYLRKNYRRCMFCFAVFQGKNYFYRHLHQYHSLQMCSTTKQYRVPCPICPTGTTERISQISHHMVTKHFAHMLSTTNQSLPMPPPINAGTTQKQQQGTSVSVPSKKLPLPPLRTISSAARQPTSINLGAPPGIVINTSRLNNTVRFTPTAPLSTTTVRQIQRPAHGLANLTVQRNAQGQMVLLPIVTSPATTPPVSANIIRTRRTSGTMTVGSVAGSVVRRTSSASPQVTRAGSPPTPTIVSVTSSAPRVVPSGTSITPSTVQATTTTSSAPPTRVVKVDNRGQFNISFGNNTRFVQRQPIVGATSAQTQPRMVFVTKPVKSTTVVITPTTSTNSNSKPPTSN</sequence>
<evidence type="ECO:0000256" key="7">
    <source>
        <dbReference type="PROSITE-ProRule" id="PRU00042"/>
    </source>
</evidence>
<dbReference type="AlphaFoldDB" id="A0A1D2NCN3"/>
<evidence type="ECO:0000313" key="11">
    <source>
        <dbReference type="Proteomes" id="UP000094527"/>
    </source>
</evidence>
<feature type="domain" description="C2H2-type" evidence="9">
    <location>
        <begin position="597"/>
        <end position="624"/>
    </location>
</feature>
<evidence type="ECO:0000256" key="4">
    <source>
        <dbReference type="ARBA" id="ARBA00022771"/>
    </source>
</evidence>
<evidence type="ECO:0000256" key="1">
    <source>
        <dbReference type="ARBA" id="ARBA00004123"/>
    </source>
</evidence>
<evidence type="ECO:0000256" key="8">
    <source>
        <dbReference type="SAM" id="MobiDB-lite"/>
    </source>
</evidence>
<keyword evidence="2" id="KW-0479">Metal-binding</keyword>
<dbReference type="PROSITE" id="PS50157">
    <property type="entry name" value="ZINC_FINGER_C2H2_2"/>
    <property type="match status" value="1"/>
</dbReference>
<feature type="region of interest" description="Disordered" evidence="8">
    <location>
        <begin position="736"/>
        <end position="764"/>
    </location>
</feature>
<feature type="compositionally biased region" description="Polar residues" evidence="8">
    <location>
        <begin position="70"/>
        <end position="80"/>
    </location>
</feature>
<comment type="caution">
    <text evidence="10">The sequence shown here is derived from an EMBL/GenBank/DDBJ whole genome shotgun (WGS) entry which is preliminary data.</text>
</comment>
<dbReference type="OrthoDB" id="203599at2759"/>
<dbReference type="EMBL" id="LJIJ01000094">
    <property type="protein sequence ID" value="ODN02835.1"/>
    <property type="molecule type" value="Genomic_DNA"/>
</dbReference>
<keyword evidence="4 7" id="KW-0863">Zinc-finger</keyword>
<feature type="region of interest" description="Disordered" evidence="8">
    <location>
        <begin position="906"/>
        <end position="926"/>
    </location>
</feature>
<dbReference type="PANTHER" id="PTHR24406">
    <property type="entry name" value="TRANSCRIPTIONAL REPRESSOR CTCFL-RELATED"/>
    <property type="match status" value="1"/>
</dbReference>
<proteinExistence type="predicted"/>
<name>A0A1D2NCN3_ORCCI</name>
<keyword evidence="11" id="KW-1185">Reference proteome</keyword>
<dbReference type="GO" id="GO:0005634">
    <property type="term" value="C:nucleus"/>
    <property type="evidence" value="ECO:0007669"/>
    <property type="project" value="UniProtKB-SubCell"/>
</dbReference>
<keyword evidence="3" id="KW-0677">Repeat</keyword>
<feature type="compositionally biased region" description="Low complexity" evidence="8">
    <location>
        <begin position="909"/>
        <end position="926"/>
    </location>
</feature>
<feature type="region of interest" description="Disordered" evidence="8">
    <location>
        <begin position="417"/>
        <end position="445"/>
    </location>
</feature>
<feature type="compositionally biased region" description="Polar residues" evidence="8">
    <location>
        <begin position="742"/>
        <end position="752"/>
    </location>
</feature>
<evidence type="ECO:0000256" key="3">
    <source>
        <dbReference type="ARBA" id="ARBA00022737"/>
    </source>
</evidence>